<feature type="compositionally biased region" description="Polar residues" evidence="2">
    <location>
        <begin position="1"/>
        <end position="12"/>
    </location>
</feature>
<dbReference type="PANTHER" id="PTHR31662">
    <property type="entry name" value="BNAANNG10740D PROTEIN-RELATED"/>
    <property type="match status" value="1"/>
</dbReference>
<evidence type="ECO:0000313" key="5">
    <source>
        <dbReference type="Proteomes" id="UP001457282"/>
    </source>
</evidence>
<dbReference type="Proteomes" id="UP001457282">
    <property type="component" value="Unassembled WGS sequence"/>
</dbReference>
<dbReference type="GO" id="GO:0005634">
    <property type="term" value="C:nucleus"/>
    <property type="evidence" value="ECO:0007669"/>
    <property type="project" value="TreeGrafter"/>
</dbReference>
<dbReference type="PANTHER" id="PTHR31662:SF71">
    <property type="match status" value="1"/>
</dbReference>
<comment type="similarity">
    <text evidence="1">Belongs to the GeBP family.</text>
</comment>
<accession>A0AAW1YUJ7</accession>
<evidence type="ECO:0000259" key="3">
    <source>
        <dbReference type="Pfam" id="PF04504"/>
    </source>
</evidence>
<evidence type="ECO:0000313" key="4">
    <source>
        <dbReference type="EMBL" id="KAK9951727.1"/>
    </source>
</evidence>
<feature type="domain" description="Glabrous enhancer-binding protein-like DBD" evidence="3">
    <location>
        <begin position="119"/>
        <end position="212"/>
    </location>
</feature>
<dbReference type="InterPro" id="IPR007592">
    <property type="entry name" value="GEBP"/>
</dbReference>
<reference evidence="4 5" key="1">
    <citation type="journal article" date="2023" name="G3 (Bethesda)">
        <title>A chromosome-length genome assembly and annotation of blackberry (Rubus argutus, cv. 'Hillquist').</title>
        <authorList>
            <person name="Bruna T."/>
            <person name="Aryal R."/>
            <person name="Dudchenko O."/>
            <person name="Sargent D.J."/>
            <person name="Mead D."/>
            <person name="Buti M."/>
            <person name="Cavallini A."/>
            <person name="Hytonen T."/>
            <person name="Andres J."/>
            <person name="Pham M."/>
            <person name="Weisz D."/>
            <person name="Mascagni F."/>
            <person name="Usai G."/>
            <person name="Natali L."/>
            <person name="Bassil N."/>
            <person name="Fernandez G.E."/>
            <person name="Lomsadze A."/>
            <person name="Armour M."/>
            <person name="Olukolu B."/>
            <person name="Poorten T."/>
            <person name="Britton C."/>
            <person name="Davik J."/>
            <person name="Ashrafi H."/>
            <person name="Aiden E.L."/>
            <person name="Borodovsky M."/>
            <person name="Worthington M."/>
        </authorList>
    </citation>
    <scope>NUCLEOTIDE SEQUENCE [LARGE SCALE GENOMIC DNA]</scope>
    <source>
        <strain evidence="4">PI 553951</strain>
    </source>
</reference>
<evidence type="ECO:0000256" key="2">
    <source>
        <dbReference type="SAM" id="MobiDB-lite"/>
    </source>
</evidence>
<dbReference type="Pfam" id="PF04504">
    <property type="entry name" value="GeBP-like_DBD"/>
    <property type="match status" value="1"/>
</dbReference>
<dbReference type="InterPro" id="IPR053932">
    <property type="entry name" value="GeBP-like_DBD"/>
</dbReference>
<feature type="compositionally biased region" description="Low complexity" evidence="2">
    <location>
        <begin position="13"/>
        <end position="47"/>
    </location>
</feature>
<dbReference type="AlphaFoldDB" id="A0AAW1YUJ7"/>
<dbReference type="GO" id="GO:0006355">
    <property type="term" value="P:regulation of DNA-templated transcription"/>
    <property type="evidence" value="ECO:0007669"/>
    <property type="project" value="InterPro"/>
</dbReference>
<evidence type="ECO:0000256" key="1">
    <source>
        <dbReference type="ARBA" id="ARBA00010820"/>
    </source>
</evidence>
<keyword evidence="5" id="KW-1185">Reference proteome</keyword>
<comment type="caution">
    <text evidence="4">The sequence shown here is derived from an EMBL/GenBank/DDBJ whole genome shotgun (WGS) entry which is preliminary data.</text>
</comment>
<organism evidence="4 5">
    <name type="scientific">Rubus argutus</name>
    <name type="common">Southern blackberry</name>
    <dbReference type="NCBI Taxonomy" id="59490"/>
    <lineage>
        <taxon>Eukaryota</taxon>
        <taxon>Viridiplantae</taxon>
        <taxon>Streptophyta</taxon>
        <taxon>Embryophyta</taxon>
        <taxon>Tracheophyta</taxon>
        <taxon>Spermatophyta</taxon>
        <taxon>Magnoliopsida</taxon>
        <taxon>eudicotyledons</taxon>
        <taxon>Gunneridae</taxon>
        <taxon>Pentapetalae</taxon>
        <taxon>rosids</taxon>
        <taxon>fabids</taxon>
        <taxon>Rosales</taxon>
        <taxon>Rosaceae</taxon>
        <taxon>Rosoideae</taxon>
        <taxon>Rosoideae incertae sedis</taxon>
        <taxon>Rubus</taxon>
    </lineage>
</organism>
<sequence>MASSSLQEYQLDSSSVATVEGSSSEASLMKETTTNTNTKQQQQNKKNISIPNPLVPTPTADDDDASKAANPKRVRAENGSVVHVSSKKKKSSAPTLTLQVVDVKKKTAVNSKPPLSAGRIWSEEDEIVILEGYLSYMEDKMKYNDKAKYNTKEFYIYIKDRLSHAGYWTQLRDKVKHLHDKWRTQFAASKNSSIELKTPHDTMVYNLSTKAWRDSFGKKKLRRVILKMAVMVMSRRRVKIKLKLRFWGAPGACSDVRRPEIASGPENEACHRKGEHRSVEATALSLGGALMRERFWGAPGACSDVRRPEIASGPENEACHRKGEHRSVEATALSLGGALMRERFWGAPGACSDVRRPEIASGPENEACHRKGEHRSVEATALSLGGALMRENAFSGFHHFLPKENLAVCYIDERGVYFLKVQYSIKN</sequence>
<name>A0AAW1YUJ7_RUBAR</name>
<dbReference type="EMBL" id="JBEDUW010000001">
    <property type="protein sequence ID" value="KAK9951727.1"/>
    <property type="molecule type" value="Genomic_DNA"/>
</dbReference>
<feature type="region of interest" description="Disordered" evidence="2">
    <location>
        <begin position="1"/>
        <end position="90"/>
    </location>
</feature>
<proteinExistence type="inferred from homology"/>
<gene>
    <name evidence="4" type="ORF">M0R45_007163</name>
</gene>
<protein>
    <recommendedName>
        <fullName evidence="3">Glabrous enhancer-binding protein-like DBD domain-containing protein</fullName>
    </recommendedName>
</protein>